<dbReference type="Proteomes" id="UP001429984">
    <property type="component" value="Unassembled WGS sequence"/>
</dbReference>
<reference evidence="2 3" key="1">
    <citation type="submission" date="2020-11" db="EMBL/GenBank/DDBJ databases">
        <title>Draft Genome Sequence and Secondary Metabolite Biosynthetic Potential of the Lysobacter niastensis Type strain DSM 18481.</title>
        <authorList>
            <person name="Turrini P."/>
            <person name="Artuso I."/>
            <person name="Tescari M."/>
            <person name="Lugli G.A."/>
            <person name="Frangipani E."/>
            <person name="Ventura M."/>
            <person name="Visca P."/>
        </authorList>
    </citation>
    <scope>NUCLEOTIDE SEQUENCE [LARGE SCALE GENOMIC DNA]</scope>
    <source>
        <strain evidence="2 3">DSM 18481</strain>
    </source>
</reference>
<feature type="signal peptide" evidence="1">
    <location>
        <begin position="1"/>
        <end position="27"/>
    </location>
</feature>
<keyword evidence="1" id="KW-0732">Signal</keyword>
<keyword evidence="3" id="KW-1185">Reference proteome</keyword>
<accession>A0ABS0B8P2</accession>
<dbReference type="RefSeq" id="WP_194931214.1">
    <property type="nucleotide sequence ID" value="NZ_JADLZT010000006.1"/>
</dbReference>
<name>A0ABS0B8P2_9GAMM</name>
<protein>
    <submittedName>
        <fullName evidence="2">Uncharacterized protein</fullName>
    </submittedName>
</protein>
<sequence length="436" mass="48071">MTRRLMPILCAPILLALVLAVPAVAQAAKPAVPKNTTPWQTPQYWPYAIGDQAPNQSDHFVVHYTDAGDLAMAVEVLGHLEGAWQHQIVVNHALPPLSDNGIAPPNGKLDVYLWRGIDTLYVDSVTGNDATWWDDAATYIVLDPWGKYGATFEERRANIYHEFRHASHQAATDWWEDFPIFEADATFWEARRYGFARLSFAWADFQARPDWSPFRDDAFRTWSMYGGALYFDYVSRRHFNNGLGFTNEMWLLSINPPGAETDPTKNEPDFVDALDELLGEEGTTFFDSIVGFSRARWYTGSRAGTMGFFTDGAVLAEVSPRIHTRGSGSSKTSIRVDAQMLGSAYITVVRGPSDPIELNVSFKSGTQGPARSVVQTVGNGSGDAVLNLASGPARLRFGSNGRATIAVTVLPGPGMSYDPDLAGDTQYSTELVFERP</sequence>
<comment type="caution">
    <text evidence="2">The sequence shown here is derived from an EMBL/GenBank/DDBJ whole genome shotgun (WGS) entry which is preliminary data.</text>
</comment>
<evidence type="ECO:0000256" key="1">
    <source>
        <dbReference type="SAM" id="SignalP"/>
    </source>
</evidence>
<evidence type="ECO:0000313" key="2">
    <source>
        <dbReference type="EMBL" id="MBF6024603.1"/>
    </source>
</evidence>
<evidence type="ECO:0000313" key="3">
    <source>
        <dbReference type="Proteomes" id="UP001429984"/>
    </source>
</evidence>
<feature type="chain" id="PRO_5046737109" evidence="1">
    <location>
        <begin position="28"/>
        <end position="436"/>
    </location>
</feature>
<proteinExistence type="predicted"/>
<gene>
    <name evidence="2" type="ORF">IU514_11235</name>
</gene>
<dbReference type="EMBL" id="JADLZT010000006">
    <property type="protein sequence ID" value="MBF6024603.1"/>
    <property type="molecule type" value="Genomic_DNA"/>
</dbReference>
<organism evidence="2 3">
    <name type="scientific">Lysobacter niastensis</name>
    <dbReference type="NCBI Taxonomy" id="380629"/>
    <lineage>
        <taxon>Bacteria</taxon>
        <taxon>Pseudomonadati</taxon>
        <taxon>Pseudomonadota</taxon>
        <taxon>Gammaproteobacteria</taxon>
        <taxon>Lysobacterales</taxon>
        <taxon>Lysobacteraceae</taxon>
        <taxon>Lysobacter</taxon>
    </lineage>
</organism>